<accession>A0AAE6ISH6</accession>
<keyword evidence="2" id="KW-1133">Transmembrane helix</keyword>
<organism evidence="4 5">
    <name type="scientific">Treponema phagedenis</name>
    <dbReference type="NCBI Taxonomy" id="162"/>
    <lineage>
        <taxon>Bacteria</taxon>
        <taxon>Pseudomonadati</taxon>
        <taxon>Spirochaetota</taxon>
        <taxon>Spirochaetia</taxon>
        <taxon>Spirochaetales</taxon>
        <taxon>Treponemataceae</taxon>
        <taxon>Treponema</taxon>
    </lineage>
</organism>
<protein>
    <recommendedName>
        <fullName evidence="3">PBP domain-containing protein</fullName>
    </recommendedName>
</protein>
<sequence>MIQYRKLEDISMVDIVLVVSVFILLLALGIILTVRPPTRKAGKIILTALTWITATGVMFVELVMLTLMNAPVSGYIADWGIAIVVAVTITGLIWKLFKKKIFRICFFSFIAIGFLSFAGFLWHHLYLTRITVSMSPYELLESYSPYAENSKVKLLDGESTLKLSDNLPRMNGAIALYPIYSAYARAVYPAEKLQDAPNSKLLYGGSTPQAYDSILKGESDIIFMASPSKEQEEEAKAKGVHLNYTAIGREAFIFFVNANNPIENLTIEEIKKIYSGEIQDWSYFDPSSARKLGKIKAFQRDENSGSQTALQKLMGDTPLMKPTETDRINSMGAIVEKAADFKNFKNSIGFSFWFYSTEMMKDHDIKLLKLNGVAPTVENIKNGTYPIIGDFYAVTRDDASENTLKLLEWIKGKQGMELLKKTGYTPIDNL</sequence>
<evidence type="ECO:0000313" key="5">
    <source>
        <dbReference type="Proteomes" id="UP000323594"/>
    </source>
</evidence>
<evidence type="ECO:0000313" key="4">
    <source>
        <dbReference type="EMBL" id="QEJ97416.1"/>
    </source>
</evidence>
<feature type="transmembrane region" description="Helical" evidence="2">
    <location>
        <begin position="104"/>
        <end position="125"/>
    </location>
</feature>
<feature type="transmembrane region" description="Helical" evidence="2">
    <location>
        <begin position="12"/>
        <end position="32"/>
    </location>
</feature>
<proteinExistence type="predicted"/>
<dbReference type="Gene3D" id="3.40.190.10">
    <property type="entry name" value="Periplasmic binding protein-like II"/>
    <property type="match status" value="2"/>
</dbReference>
<keyword evidence="1" id="KW-0732">Signal</keyword>
<dbReference type="Proteomes" id="UP000323594">
    <property type="component" value="Chromosome"/>
</dbReference>
<keyword evidence="2" id="KW-0472">Membrane</keyword>
<name>A0AAE6ISH6_TREPH</name>
<dbReference type="SUPFAM" id="SSF53850">
    <property type="entry name" value="Periplasmic binding protein-like II"/>
    <property type="match status" value="1"/>
</dbReference>
<evidence type="ECO:0000259" key="3">
    <source>
        <dbReference type="Pfam" id="PF12849"/>
    </source>
</evidence>
<dbReference type="InterPro" id="IPR050811">
    <property type="entry name" value="Phosphate_ABC_transporter"/>
</dbReference>
<evidence type="ECO:0000256" key="2">
    <source>
        <dbReference type="SAM" id="Phobius"/>
    </source>
</evidence>
<dbReference type="AlphaFoldDB" id="A0AAE6ISH6"/>
<keyword evidence="2" id="KW-0812">Transmembrane</keyword>
<dbReference type="Pfam" id="PF12849">
    <property type="entry name" value="PBP_like_2"/>
    <property type="match status" value="1"/>
</dbReference>
<dbReference type="EMBL" id="CP042817">
    <property type="protein sequence ID" value="QEJ97416.1"/>
    <property type="molecule type" value="Genomic_DNA"/>
</dbReference>
<dbReference type="InterPro" id="IPR024370">
    <property type="entry name" value="PBP_domain"/>
</dbReference>
<reference evidence="4 5" key="1">
    <citation type="submission" date="2019-08" db="EMBL/GenBank/DDBJ databases">
        <authorList>
            <person name="Kuhnert P."/>
        </authorList>
    </citation>
    <scope>NUCLEOTIDE SEQUENCE [LARGE SCALE GENOMIC DNA]</scope>
    <source>
        <strain evidence="4 5">B36.5</strain>
    </source>
</reference>
<feature type="transmembrane region" description="Helical" evidence="2">
    <location>
        <begin position="44"/>
        <end position="67"/>
    </location>
</feature>
<gene>
    <name evidence="4" type="ORF">FUT82_04990</name>
</gene>
<feature type="transmembrane region" description="Helical" evidence="2">
    <location>
        <begin position="79"/>
        <end position="97"/>
    </location>
</feature>
<evidence type="ECO:0000256" key="1">
    <source>
        <dbReference type="ARBA" id="ARBA00022729"/>
    </source>
</evidence>
<dbReference type="PANTHER" id="PTHR30570">
    <property type="entry name" value="PERIPLASMIC PHOSPHATE BINDING COMPONENT OF PHOSPHATE ABC TRANSPORTER"/>
    <property type="match status" value="1"/>
</dbReference>
<feature type="domain" description="PBP" evidence="3">
    <location>
        <begin position="171"/>
        <end position="410"/>
    </location>
</feature>
<dbReference type="PANTHER" id="PTHR30570:SF1">
    <property type="entry name" value="PHOSPHATE-BINDING PROTEIN PSTS"/>
    <property type="match status" value="1"/>
</dbReference>